<name>A0A918JSS1_9FLAO</name>
<comment type="caution">
    <text evidence="1">The sequence shown here is derived from an EMBL/GenBank/DDBJ whole genome shotgun (WGS) entry which is preliminary data.</text>
</comment>
<dbReference type="AlphaFoldDB" id="A0A918JSS1"/>
<evidence type="ECO:0000313" key="1">
    <source>
        <dbReference type="EMBL" id="GGX10509.1"/>
    </source>
</evidence>
<sequence>MKLLLTLLLLFYLFFIPTITAQNIYESGYFIDNDGNRKECLIKKISWKQNPTEFTWKKTISSSPSIGKIKDYKEFGVGQDYIFKRYIMKFDLRGDNIGKSTKSKNPELKIKKVFLRVILKSEASLYQYSENDVHRFFYTSKDTPYPDLLIYKTYYIPDDSKKAGKKVIPKANTQFKEQLQQYVNCRNQDVGELTHSQRDLKNYFSDYNNCKGAKIEYIVKRKISQTKVGLIASLDFVSFSHPSEFNLNQTVTYDNTLATKYGIYLETFIPFYKVDLSFFLESTYRAFSTQQNNAAGTITPLTLDFKSINVALAPRFHVYLSSDFELFFEGGLSVDHDLGTKSVFNSVEKITLDYFYGGGFGVGRFKVGYRIYTDKNIAKSETLSTSLSNSKLSTSSLYISINLSKYNKKKLSNFEM</sequence>
<dbReference type="RefSeq" id="WP_027414156.1">
    <property type="nucleotide sequence ID" value="NZ_BMWS01000005.1"/>
</dbReference>
<reference evidence="1 2" key="1">
    <citation type="journal article" date="2014" name="Int. J. Syst. Evol. Microbiol.">
        <title>Complete genome sequence of Corynebacterium casei LMG S-19264T (=DSM 44701T), isolated from a smear-ripened cheese.</title>
        <authorList>
            <consortium name="US DOE Joint Genome Institute (JGI-PGF)"/>
            <person name="Walter F."/>
            <person name="Albersmeier A."/>
            <person name="Kalinowski J."/>
            <person name="Ruckert C."/>
        </authorList>
    </citation>
    <scope>NUCLEOTIDE SEQUENCE [LARGE SCALE GENOMIC DNA]</scope>
    <source>
        <strain evidence="1 2">KCTC 12285</strain>
    </source>
</reference>
<organism evidence="1 2">
    <name type="scientific">Aquimarina muelleri</name>
    <dbReference type="NCBI Taxonomy" id="279356"/>
    <lineage>
        <taxon>Bacteria</taxon>
        <taxon>Pseudomonadati</taxon>
        <taxon>Bacteroidota</taxon>
        <taxon>Flavobacteriia</taxon>
        <taxon>Flavobacteriales</taxon>
        <taxon>Flavobacteriaceae</taxon>
        <taxon>Aquimarina</taxon>
    </lineage>
</organism>
<dbReference type="EMBL" id="BMWS01000005">
    <property type="protein sequence ID" value="GGX10509.1"/>
    <property type="molecule type" value="Genomic_DNA"/>
</dbReference>
<evidence type="ECO:0000313" key="2">
    <source>
        <dbReference type="Proteomes" id="UP000601108"/>
    </source>
</evidence>
<dbReference type="Proteomes" id="UP000601108">
    <property type="component" value="Unassembled WGS sequence"/>
</dbReference>
<protein>
    <submittedName>
        <fullName evidence="1">Uncharacterized protein</fullName>
    </submittedName>
</protein>
<accession>A0A918JSS1</accession>
<gene>
    <name evidence="1" type="ORF">GCM10007384_10290</name>
</gene>
<proteinExistence type="predicted"/>
<keyword evidence="2" id="KW-1185">Reference proteome</keyword>